<protein>
    <submittedName>
        <fullName evidence="2">Uncharacterized protein</fullName>
    </submittedName>
</protein>
<sequence length="47" mass="5418">MSNVQHLVFFLWLIGLACVLLRFSFMRRSGKMKADAVLYSGTMHPML</sequence>
<evidence type="ECO:0000313" key="2">
    <source>
        <dbReference type="EMBL" id="ALI54660.1"/>
    </source>
</evidence>
<dbReference type="STRING" id="1397108.IMCC12053_712"/>
<keyword evidence="3" id="KW-1185">Reference proteome</keyword>
<gene>
    <name evidence="2" type="ORF">IMCC12053_712</name>
</gene>
<keyword evidence="1" id="KW-0472">Membrane</keyword>
<name>A0A0N9ZX50_9RHOB</name>
<dbReference type="KEGG" id="cmar:IMCC12053_712"/>
<keyword evidence="1" id="KW-0812">Transmembrane</keyword>
<accession>A0A0N9ZX50</accession>
<feature type="transmembrane region" description="Helical" evidence="1">
    <location>
        <begin position="6"/>
        <end position="25"/>
    </location>
</feature>
<keyword evidence="1" id="KW-1133">Transmembrane helix</keyword>
<organism evidence="2 3">
    <name type="scientific">Celeribacter marinus</name>
    <dbReference type="NCBI Taxonomy" id="1397108"/>
    <lineage>
        <taxon>Bacteria</taxon>
        <taxon>Pseudomonadati</taxon>
        <taxon>Pseudomonadota</taxon>
        <taxon>Alphaproteobacteria</taxon>
        <taxon>Rhodobacterales</taxon>
        <taxon>Roseobacteraceae</taxon>
        <taxon>Celeribacter</taxon>
    </lineage>
</organism>
<evidence type="ECO:0000313" key="3">
    <source>
        <dbReference type="Proteomes" id="UP000064920"/>
    </source>
</evidence>
<reference evidence="2 3" key="1">
    <citation type="submission" date="2015-05" db="EMBL/GenBank/DDBJ databases">
        <authorList>
            <person name="Wang D.B."/>
            <person name="Wang M."/>
        </authorList>
    </citation>
    <scope>NUCLEOTIDE SEQUENCE [LARGE SCALE GENOMIC DNA]</scope>
    <source>
        <strain evidence="2 3">IMCC 12053</strain>
    </source>
</reference>
<proteinExistence type="predicted"/>
<dbReference type="Proteomes" id="UP000064920">
    <property type="component" value="Chromosome"/>
</dbReference>
<dbReference type="EMBL" id="CP012023">
    <property type="protein sequence ID" value="ALI54660.1"/>
    <property type="molecule type" value="Genomic_DNA"/>
</dbReference>
<dbReference type="AlphaFoldDB" id="A0A0N9ZX50"/>
<evidence type="ECO:0000256" key="1">
    <source>
        <dbReference type="SAM" id="Phobius"/>
    </source>
</evidence>